<dbReference type="InterPro" id="IPR000225">
    <property type="entry name" value="Armadillo"/>
</dbReference>
<keyword evidence="3" id="KW-0677">Repeat</keyword>
<evidence type="ECO:0000313" key="5">
    <source>
        <dbReference type="EMBL" id="KAK4347692.1"/>
    </source>
</evidence>
<dbReference type="EMBL" id="JAVYJV010000018">
    <property type="protein sequence ID" value="KAK4347692.1"/>
    <property type="molecule type" value="Genomic_DNA"/>
</dbReference>
<dbReference type="AlphaFoldDB" id="A0AAE1UY10"/>
<evidence type="ECO:0000256" key="1">
    <source>
        <dbReference type="ARBA" id="ARBA00010394"/>
    </source>
</evidence>
<dbReference type="Pfam" id="PF00514">
    <property type="entry name" value="Arm"/>
    <property type="match status" value="1"/>
</dbReference>
<sequence>MEECHEKIVSDRSSRDSEVQLKATKELRELFCDDGEIPLSAIIKSGVVSQVVKFLEAGHSEQLQLEAARVLTALGTHCMLWYPTLVTEVVIEYDLVKKFVDLLNSPNDDIRTQAVLAVGRFAGRGNDCRDHVIQQEDLLSFLGGLKENDELSLQRSTVKPALTALRTLVYSNDEEVLINACEVLSYLSPGENDNIHDVIDADVCQRLLDLIKHPSSSVFMLALRAIGNIVFSWCILKQHATVAAITSISYTATLSLQINGQD</sequence>
<evidence type="ECO:0000313" key="6">
    <source>
        <dbReference type="Proteomes" id="UP001291623"/>
    </source>
</evidence>
<dbReference type="Proteomes" id="UP001291623">
    <property type="component" value="Unassembled WGS sequence"/>
</dbReference>
<comment type="similarity">
    <text evidence="1">Belongs to the importin alpha family.</text>
</comment>
<dbReference type="InterPro" id="IPR011989">
    <property type="entry name" value="ARM-like"/>
</dbReference>
<keyword evidence="4" id="KW-0653">Protein transport</keyword>
<keyword evidence="6" id="KW-1185">Reference proteome</keyword>
<keyword evidence="2" id="KW-0813">Transport</keyword>
<dbReference type="GO" id="GO:0015031">
    <property type="term" value="P:protein transport"/>
    <property type="evidence" value="ECO:0007669"/>
    <property type="project" value="UniProtKB-KW"/>
</dbReference>
<gene>
    <name evidence="5" type="ORF">RND71_034031</name>
</gene>
<accession>A0AAE1UY10</accession>
<dbReference type="SMART" id="SM00185">
    <property type="entry name" value="ARM"/>
    <property type="match status" value="4"/>
</dbReference>
<proteinExistence type="inferred from homology"/>
<protein>
    <submittedName>
        <fullName evidence="5">Uncharacterized protein</fullName>
    </submittedName>
</protein>
<reference evidence="5" key="1">
    <citation type="submission" date="2023-12" db="EMBL/GenBank/DDBJ databases">
        <title>Genome assembly of Anisodus tanguticus.</title>
        <authorList>
            <person name="Wang Y.-J."/>
        </authorList>
    </citation>
    <scope>NUCLEOTIDE SEQUENCE</scope>
    <source>
        <strain evidence="5">KB-2021</strain>
        <tissue evidence="5">Leaf</tissue>
    </source>
</reference>
<evidence type="ECO:0000256" key="3">
    <source>
        <dbReference type="ARBA" id="ARBA00022737"/>
    </source>
</evidence>
<dbReference type="InterPro" id="IPR016024">
    <property type="entry name" value="ARM-type_fold"/>
</dbReference>
<evidence type="ECO:0000256" key="2">
    <source>
        <dbReference type="ARBA" id="ARBA00022448"/>
    </source>
</evidence>
<evidence type="ECO:0000256" key="4">
    <source>
        <dbReference type="ARBA" id="ARBA00022927"/>
    </source>
</evidence>
<dbReference type="Gene3D" id="1.25.10.10">
    <property type="entry name" value="Leucine-rich Repeat Variant"/>
    <property type="match status" value="1"/>
</dbReference>
<organism evidence="5 6">
    <name type="scientific">Anisodus tanguticus</name>
    <dbReference type="NCBI Taxonomy" id="243964"/>
    <lineage>
        <taxon>Eukaryota</taxon>
        <taxon>Viridiplantae</taxon>
        <taxon>Streptophyta</taxon>
        <taxon>Embryophyta</taxon>
        <taxon>Tracheophyta</taxon>
        <taxon>Spermatophyta</taxon>
        <taxon>Magnoliopsida</taxon>
        <taxon>eudicotyledons</taxon>
        <taxon>Gunneridae</taxon>
        <taxon>Pentapetalae</taxon>
        <taxon>asterids</taxon>
        <taxon>lamiids</taxon>
        <taxon>Solanales</taxon>
        <taxon>Solanaceae</taxon>
        <taxon>Solanoideae</taxon>
        <taxon>Hyoscyameae</taxon>
        <taxon>Anisodus</taxon>
    </lineage>
</organism>
<dbReference type="SUPFAM" id="SSF48371">
    <property type="entry name" value="ARM repeat"/>
    <property type="match status" value="1"/>
</dbReference>
<dbReference type="PANTHER" id="PTHR23316">
    <property type="entry name" value="IMPORTIN ALPHA"/>
    <property type="match status" value="1"/>
</dbReference>
<name>A0AAE1UY10_9SOLA</name>
<comment type="caution">
    <text evidence="5">The sequence shown here is derived from an EMBL/GenBank/DDBJ whole genome shotgun (WGS) entry which is preliminary data.</text>
</comment>